<organism evidence="2 3">
    <name type="scientific">Streptomyces beihaiensis</name>
    <dbReference type="NCBI Taxonomy" id="2984495"/>
    <lineage>
        <taxon>Bacteria</taxon>
        <taxon>Bacillati</taxon>
        <taxon>Actinomycetota</taxon>
        <taxon>Actinomycetes</taxon>
        <taxon>Kitasatosporales</taxon>
        <taxon>Streptomycetaceae</taxon>
        <taxon>Streptomyces</taxon>
    </lineage>
</organism>
<feature type="non-terminal residue" evidence="2">
    <location>
        <position position="1"/>
    </location>
</feature>
<evidence type="ECO:0000313" key="2">
    <source>
        <dbReference type="EMBL" id="MCX3064356.1"/>
    </source>
</evidence>
<accession>A0ABT3U4U9</accession>
<dbReference type="RefSeq" id="WP_266606049.1">
    <property type="nucleotide sequence ID" value="NZ_JAPHNL010000342.1"/>
</dbReference>
<dbReference type="EMBL" id="JAPHNL010000342">
    <property type="protein sequence ID" value="MCX3064356.1"/>
    <property type="molecule type" value="Genomic_DNA"/>
</dbReference>
<sequence length="70" mass="6452">PAVRPTATTAAVQRHDAVDVTAAVAHAASAGGTNRRSAGPSSSGRGPASLGLGPGSSSPLHGTGSAPPGG</sequence>
<feature type="compositionally biased region" description="Low complexity" evidence="1">
    <location>
        <begin position="26"/>
        <end position="60"/>
    </location>
</feature>
<reference evidence="2" key="1">
    <citation type="submission" date="2022-10" db="EMBL/GenBank/DDBJ databases">
        <title>Streptomyces beihaiensis sp. nov., a chitin degrading actinobacterium, isolated from shrimp pond soil.</title>
        <authorList>
            <person name="Xie J."/>
            <person name="Shen N."/>
        </authorList>
    </citation>
    <scope>NUCLEOTIDE SEQUENCE</scope>
    <source>
        <strain evidence="2">GXMU-J5</strain>
    </source>
</reference>
<keyword evidence="3" id="KW-1185">Reference proteome</keyword>
<evidence type="ECO:0000256" key="1">
    <source>
        <dbReference type="SAM" id="MobiDB-lite"/>
    </source>
</evidence>
<comment type="caution">
    <text evidence="2">The sequence shown here is derived from an EMBL/GenBank/DDBJ whole genome shotgun (WGS) entry which is preliminary data.</text>
</comment>
<name>A0ABT3U4U9_9ACTN</name>
<dbReference type="Proteomes" id="UP001163064">
    <property type="component" value="Unassembled WGS sequence"/>
</dbReference>
<evidence type="ECO:0000313" key="3">
    <source>
        <dbReference type="Proteomes" id="UP001163064"/>
    </source>
</evidence>
<feature type="region of interest" description="Disordered" evidence="1">
    <location>
        <begin position="26"/>
        <end position="70"/>
    </location>
</feature>
<protein>
    <submittedName>
        <fullName evidence="2">Uncharacterized protein</fullName>
    </submittedName>
</protein>
<gene>
    <name evidence="2" type="ORF">OFY01_32335</name>
</gene>
<proteinExistence type="predicted"/>